<name>A0A1R1Y7D2_9FUNG</name>
<keyword evidence="1" id="KW-0732">Signal</keyword>
<evidence type="ECO:0000256" key="1">
    <source>
        <dbReference type="SAM" id="SignalP"/>
    </source>
</evidence>
<proteinExistence type="predicted"/>
<evidence type="ECO:0000313" key="2">
    <source>
        <dbReference type="EMBL" id="OMJ22715.1"/>
    </source>
</evidence>
<protein>
    <submittedName>
        <fullName evidence="2">Uncharacterized protein</fullName>
    </submittedName>
</protein>
<keyword evidence="3" id="KW-1185">Reference proteome</keyword>
<dbReference type="Proteomes" id="UP000187283">
    <property type="component" value="Unassembled WGS sequence"/>
</dbReference>
<feature type="chain" id="PRO_5013294614" evidence="1">
    <location>
        <begin position="26"/>
        <end position="207"/>
    </location>
</feature>
<evidence type="ECO:0000313" key="3">
    <source>
        <dbReference type="Proteomes" id="UP000187283"/>
    </source>
</evidence>
<accession>A0A1R1Y7D2</accession>
<comment type="caution">
    <text evidence="2">The sequence shown here is derived from an EMBL/GenBank/DDBJ whole genome shotgun (WGS) entry which is preliminary data.</text>
</comment>
<reference evidence="2 3" key="1">
    <citation type="submission" date="2017-01" db="EMBL/GenBank/DDBJ databases">
        <authorList>
            <person name="Mah S.A."/>
            <person name="Swanson W.J."/>
            <person name="Moy G.W."/>
            <person name="Vacquier V.D."/>
        </authorList>
    </citation>
    <scope>NUCLEOTIDE SEQUENCE [LARGE SCALE GENOMIC DNA]</scope>
    <source>
        <strain evidence="2 3">GSMNP</strain>
    </source>
</reference>
<dbReference type="EMBL" id="LSSN01000700">
    <property type="protein sequence ID" value="OMJ22715.1"/>
    <property type="molecule type" value="Genomic_DNA"/>
</dbReference>
<dbReference type="AlphaFoldDB" id="A0A1R1Y7D2"/>
<gene>
    <name evidence="2" type="ORF">AYI70_g2698</name>
</gene>
<sequence length="207" mass="23064">MKQSAFLRLISVLVLASIQIGYSQCDHDATSEIKELSRMPFDGCTNTVDASIGRVICKKVSCNTSDRLVKSTYDIGQTWFGSYPTVVCIVRKRSTRNNISATVTTSQIITAIKNSNNDDLVKAGSTLSISARLPVSVSGFQLTYTGKVDGMEYNSKIATDNIGKGYYLYHSHIDLIALFGDTIQNWRAGKWVAYNVNYEFPMRFEIR</sequence>
<feature type="signal peptide" evidence="1">
    <location>
        <begin position="1"/>
        <end position="25"/>
    </location>
</feature>
<organism evidence="2 3">
    <name type="scientific">Smittium culicis</name>
    <dbReference type="NCBI Taxonomy" id="133412"/>
    <lineage>
        <taxon>Eukaryota</taxon>
        <taxon>Fungi</taxon>
        <taxon>Fungi incertae sedis</taxon>
        <taxon>Zoopagomycota</taxon>
        <taxon>Kickxellomycotina</taxon>
        <taxon>Harpellomycetes</taxon>
        <taxon>Harpellales</taxon>
        <taxon>Legeriomycetaceae</taxon>
        <taxon>Smittium</taxon>
    </lineage>
</organism>